<keyword evidence="3" id="KW-1185">Reference proteome</keyword>
<feature type="region of interest" description="Disordered" evidence="1">
    <location>
        <begin position="15"/>
        <end position="86"/>
    </location>
</feature>
<comment type="caution">
    <text evidence="2">The sequence shown here is derived from an EMBL/GenBank/DDBJ whole genome shotgun (WGS) entry which is preliminary data.</text>
</comment>
<reference evidence="2 3" key="1">
    <citation type="journal article" date="2019" name="Nat. Ecol. Evol.">
        <title>Megaphylogeny resolves global patterns of mushroom evolution.</title>
        <authorList>
            <person name="Varga T."/>
            <person name="Krizsan K."/>
            <person name="Foldi C."/>
            <person name="Dima B."/>
            <person name="Sanchez-Garcia M."/>
            <person name="Sanchez-Ramirez S."/>
            <person name="Szollosi G.J."/>
            <person name="Szarkandi J.G."/>
            <person name="Papp V."/>
            <person name="Albert L."/>
            <person name="Andreopoulos W."/>
            <person name="Angelini C."/>
            <person name="Antonin V."/>
            <person name="Barry K.W."/>
            <person name="Bougher N.L."/>
            <person name="Buchanan P."/>
            <person name="Buyck B."/>
            <person name="Bense V."/>
            <person name="Catcheside P."/>
            <person name="Chovatia M."/>
            <person name="Cooper J."/>
            <person name="Damon W."/>
            <person name="Desjardin D."/>
            <person name="Finy P."/>
            <person name="Geml J."/>
            <person name="Haridas S."/>
            <person name="Hughes K."/>
            <person name="Justo A."/>
            <person name="Karasinski D."/>
            <person name="Kautmanova I."/>
            <person name="Kiss B."/>
            <person name="Kocsube S."/>
            <person name="Kotiranta H."/>
            <person name="LaButti K.M."/>
            <person name="Lechner B.E."/>
            <person name="Liimatainen K."/>
            <person name="Lipzen A."/>
            <person name="Lukacs Z."/>
            <person name="Mihaltcheva S."/>
            <person name="Morgado L.N."/>
            <person name="Niskanen T."/>
            <person name="Noordeloos M.E."/>
            <person name="Ohm R.A."/>
            <person name="Ortiz-Santana B."/>
            <person name="Ovrebo C."/>
            <person name="Racz N."/>
            <person name="Riley R."/>
            <person name="Savchenko A."/>
            <person name="Shiryaev A."/>
            <person name="Soop K."/>
            <person name="Spirin V."/>
            <person name="Szebenyi C."/>
            <person name="Tomsovsky M."/>
            <person name="Tulloss R.E."/>
            <person name="Uehling J."/>
            <person name="Grigoriev I.V."/>
            <person name="Vagvolgyi C."/>
            <person name="Papp T."/>
            <person name="Martin F.M."/>
            <person name="Miettinen O."/>
            <person name="Hibbett D.S."/>
            <person name="Nagy L.G."/>
        </authorList>
    </citation>
    <scope>NUCLEOTIDE SEQUENCE [LARGE SCALE GENOMIC DNA]</scope>
    <source>
        <strain evidence="2 3">FP101781</strain>
    </source>
</reference>
<feature type="region of interest" description="Disordered" evidence="1">
    <location>
        <begin position="137"/>
        <end position="167"/>
    </location>
</feature>
<name>A0A4Y7U0E1_COPMI</name>
<evidence type="ECO:0000256" key="1">
    <source>
        <dbReference type="SAM" id="MobiDB-lite"/>
    </source>
</evidence>
<dbReference type="STRING" id="71717.A0A4Y7U0E1"/>
<dbReference type="AlphaFoldDB" id="A0A4Y7U0E1"/>
<dbReference type="OrthoDB" id="10249045at2759"/>
<feature type="compositionally biased region" description="Low complexity" evidence="1">
    <location>
        <begin position="33"/>
        <end position="42"/>
    </location>
</feature>
<evidence type="ECO:0000313" key="2">
    <source>
        <dbReference type="EMBL" id="TEB39890.1"/>
    </source>
</evidence>
<dbReference type="GO" id="GO:0005740">
    <property type="term" value="C:mitochondrial envelope"/>
    <property type="evidence" value="ECO:0007669"/>
    <property type="project" value="TreeGrafter"/>
</dbReference>
<accession>A0A4Y7U0E1</accession>
<dbReference type="PANTHER" id="PTHR31014:SF0">
    <property type="entry name" value="MITOCHONDRIAL TRANSLATION SYSTEM COMPONENT PET127-RELATED"/>
    <property type="match status" value="1"/>
</dbReference>
<dbReference type="Pfam" id="PF08634">
    <property type="entry name" value="Pet127"/>
    <property type="match status" value="1"/>
</dbReference>
<sequence>MIKDATRRALRVVRKARKALPASPQATPSSSILPLPKLVKLPVPRHPKSTVPSLSRLLGRPVQPPPPKKEKKKQAANAQEDGKTRDMTTGVVQALDEPPNAVDALSGVSGVHQSNPPSTPALSTGFAKENWFSEPWDKGQANSPSPKRHLEAVVKKSKRKDRGVPPHLRPVFAKRETQGALEPLEEPILEDVVQDQPRPPIAVLSHGLDRVLFNPGVHWLQDPRSRVYNFTPWLQSVPSVPDFDFNRIPTFVPSSRDDDLFGLAKRQGRRFAGSTSSLTGVLGQCYFLISGEKEVDLSVLSDNFKNKSRKFTPAQRWPTGVKLNYREGVYTIDSAKSEMDLPEKNILLWLGTILEKFLTVSPTEFGKLLRSTPIPEAALNELQKEREAYRYAQSHDFVMRSQLDCYDARLPGTGVFDIKTRACAPTRLDVLNYEEHQGYTIKTMHGQLESFEREYYDLVRSGMLKYNFQARIGDMDGVIVAYHNTQTLFGFQYLPLAEMDERLFGPGEGIGDKVFTKCIGLMEKVMDEVVSCFGRQSCNATFFTKEDTEAMYVWVEPAEWEGDEDSKPVEQLRVEVKSYLGEDPVPGHRAVSHCGNPDSPWTMEYKIQRLDVDQAKARQDLATAKVKMFKAHIVPSGVDAEDLEEYWQTLAHGNATERHSTGADFDPSQFQTSIPPYIQMLRGISKKGMEERERLVEMYKDEPKVVLGESSTR</sequence>
<dbReference type="GO" id="GO:0000964">
    <property type="term" value="P:mitochondrial RNA 5'-end processing"/>
    <property type="evidence" value="ECO:0007669"/>
    <property type="project" value="TreeGrafter"/>
</dbReference>
<organism evidence="2 3">
    <name type="scientific">Coprinellus micaceus</name>
    <name type="common">Glistening ink-cap mushroom</name>
    <name type="synonym">Coprinus micaceus</name>
    <dbReference type="NCBI Taxonomy" id="71717"/>
    <lineage>
        <taxon>Eukaryota</taxon>
        <taxon>Fungi</taxon>
        <taxon>Dikarya</taxon>
        <taxon>Basidiomycota</taxon>
        <taxon>Agaricomycotina</taxon>
        <taxon>Agaricomycetes</taxon>
        <taxon>Agaricomycetidae</taxon>
        <taxon>Agaricales</taxon>
        <taxon>Agaricineae</taxon>
        <taxon>Psathyrellaceae</taxon>
        <taxon>Coprinellus</taxon>
    </lineage>
</organism>
<protein>
    <submittedName>
        <fullName evidence="2">Pet127-domain-containing protein</fullName>
    </submittedName>
</protein>
<dbReference type="InterPro" id="IPR013943">
    <property type="entry name" value="Pet127"/>
</dbReference>
<gene>
    <name evidence="2" type="ORF">FA13DRAFT_1784542</name>
</gene>
<dbReference type="Proteomes" id="UP000298030">
    <property type="component" value="Unassembled WGS sequence"/>
</dbReference>
<dbReference type="PANTHER" id="PTHR31014">
    <property type="entry name" value="MITOCHONDRIAL TRANSLATION SYSTEM COMPONENT PET127-RELATED"/>
    <property type="match status" value="1"/>
</dbReference>
<proteinExistence type="predicted"/>
<dbReference type="EMBL" id="QPFP01000001">
    <property type="protein sequence ID" value="TEB39890.1"/>
    <property type="molecule type" value="Genomic_DNA"/>
</dbReference>
<evidence type="ECO:0000313" key="3">
    <source>
        <dbReference type="Proteomes" id="UP000298030"/>
    </source>
</evidence>